<keyword evidence="1" id="KW-1133">Transmembrane helix</keyword>
<accession>A0A1M5UNB8</accession>
<dbReference type="Proteomes" id="UP000184109">
    <property type="component" value="Unassembled WGS sequence"/>
</dbReference>
<keyword evidence="1" id="KW-0812">Transmembrane</keyword>
<proteinExistence type="predicted"/>
<dbReference type="OrthoDB" id="1090267at2"/>
<evidence type="ECO:0000256" key="1">
    <source>
        <dbReference type="SAM" id="Phobius"/>
    </source>
</evidence>
<dbReference type="Pfam" id="PF07495">
    <property type="entry name" value="Y_Y_Y"/>
    <property type="match status" value="1"/>
</dbReference>
<sequence length="929" mass="106825">MKLINYLIVVLLTINSIYGQEIPPISVYTSKDYNAENQNWGISQATDKHVYIANNKGLLEFDGASWRLYSSPNETIVRSVKAINDKVYIGFYNGFGYWQKNNQGVLEYTSLSSDIDLLEDEQFWHIETLEGWVLFQSLQRIYLYNLNTKEFKVVQSESQITSMYKVRGSIYYQDHQKGIFKLEKGISKLVTKSDLVIKHDVIAIYDIDNKLVFVTTNKGIYYLDDDLLKPWNELLNKKTKDYTFYSSIKLLDDGLVLGTISDGVIIVNKAGSILYVINHKKGLTNNTVLSLFQDVDQNIWLGLDDGVNTIDINSPFKVYKNASGVLGTVYASVVKNNILYLGTNQGLFYKKNNSEDDFKFIENTEGQVWTLKTIGEDLFCGHNLGTFLVKNNKATLIGNVMGAWKIEELSPNTFIQGNYTGLYVFEKQLGKWNLKNKIEGFNISSRYFEFLDKHTIFVNHEYKGVYKLLVNEDYTKVSNVAIIGSIEKGIHSALLKYRGEILYSYKKGVFKYSLKEEAFVKDDILSTYTSPENYNSGVLINMQSENKLWGFSKKNVVYVEQGELSAKPIINRLSIPFKLRKGISGFENICKVSQDKYLIGTSNGYITLKLNDVNQNKWSQVVISQIKNATLTGNSKNVNLLEAGVFDNGENNFEFICSVPVFNEFSQVEYQYQLEGLSNVWSQWKSSGNVLFENLPFGTYQFKIKAKVNGVLTSNTATYAFKIAKPWYISTVMLFVYLLIVVAFSIFMHIMYTRHYTKQRERLLAKKQREFEMEKLENEQKLTLLENEKLEADVEVKNKELAGSTMNLIKKNELLNNIKDELLKGEQKNINTVIKIIDKNLNHTDDWKVFEEAFNNADKDFTKKIKELHPSLTSNDLRLCAYLRLNLSSKEIAPLLNISSKSVEVKRYRLRKKMNLENDENLTDYILKI</sequence>
<gene>
    <name evidence="3" type="ORF">SAMN05444281_1358</name>
</gene>
<organism evidence="3 4">
    <name type="scientific">Wenyingzhuangia marina</name>
    <dbReference type="NCBI Taxonomy" id="1195760"/>
    <lineage>
        <taxon>Bacteria</taxon>
        <taxon>Pseudomonadati</taxon>
        <taxon>Bacteroidota</taxon>
        <taxon>Flavobacteriia</taxon>
        <taxon>Flavobacteriales</taxon>
        <taxon>Flavobacteriaceae</taxon>
        <taxon>Wenyingzhuangia</taxon>
    </lineage>
</organism>
<dbReference type="AlphaFoldDB" id="A0A1M5UNB8"/>
<dbReference type="SUPFAM" id="SSF46894">
    <property type="entry name" value="C-terminal effector domain of the bipartite response regulators"/>
    <property type="match status" value="1"/>
</dbReference>
<evidence type="ECO:0000313" key="4">
    <source>
        <dbReference type="Proteomes" id="UP000184109"/>
    </source>
</evidence>
<keyword evidence="4" id="KW-1185">Reference proteome</keyword>
<feature type="transmembrane region" description="Helical" evidence="1">
    <location>
        <begin position="727"/>
        <end position="752"/>
    </location>
</feature>
<protein>
    <submittedName>
        <fullName evidence="3">Regulatory protein, luxR family</fullName>
    </submittedName>
</protein>
<dbReference type="InterPro" id="IPR036388">
    <property type="entry name" value="WH-like_DNA-bd_sf"/>
</dbReference>
<dbReference type="EMBL" id="FQXQ01000002">
    <property type="protein sequence ID" value="SHH64223.1"/>
    <property type="molecule type" value="Genomic_DNA"/>
</dbReference>
<dbReference type="InterPro" id="IPR015943">
    <property type="entry name" value="WD40/YVTN_repeat-like_dom_sf"/>
</dbReference>
<dbReference type="RefSeq" id="WP_073119848.1">
    <property type="nucleotide sequence ID" value="NZ_BMEN01000002.1"/>
</dbReference>
<keyword evidence="1" id="KW-0472">Membrane</keyword>
<evidence type="ECO:0000313" key="3">
    <source>
        <dbReference type="EMBL" id="SHH64223.1"/>
    </source>
</evidence>
<dbReference type="InterPro" id="IPR011123">
    <property type="entry name" value="Y_Y_Y"/>
</dbReference>
<dbReference type="SMART" id="SM00421">
    <property type="entry name" value="HTH_LUXR"/>
    <property type="match status" value="1"/>
</dbReference>
<dbReference type="Gene3D" id="2.130.10.10">
    <property type="entry name" value="YVTN repeat-like/Quinoprotein amine dehydrogenase"/>
    <property type="match status" value="2"/>
</dbReference>
<dbReference type="Gene3D" id="1.10.10.10">
    <property type="entry name" value="Winged helix-like DNA-binding domain superfamily/Winged helix DNA-binding domain"/>
    <property type="match status" value="1"/>
</dbReference>
<reference evidence="4" key="1">
    <citation type="submission" date="2016-11" db="EMBL/GenBank/DDBJ databases">
        <authorList>
            <person name="Varghese N."/>
            <person name="Submissions S."/>
        </authorList>
    </citation>
    <scope>NUCLEOTIDE SEQUENCE [LARGE SCALE GENOMIC DNA]</scope>
    <source>
        <strain evidence="4">DSM 100572</strain>
    </source>
</reference>
<dbReference type="GO" id="GO:0003677">
    <property type="term" value="F:DNA binding"/>
    <property type="evidence" value="ECO:0007669"/>
    <property type="project" value="InterPro"/>
</dbReference>
<dbReference type="GO" id="GO:0006355">
    <property type="term" value="P:regulation of DNA-templated transcription"/>
    <property type="evidence" value="ECO:0007669"/>
    <property type="project" value="InterPro"/>
</dbReference>
<dbReference type="InterPro" id="IPR016032">
    <property type="entry name" value="Sig_transdc_resp-reg_C-effctor"/>
</dbReference>
<name>A0A1M5UNB8_9FLAO</name>
<dbReference type="Gene3D" id="2.60.40.10">
    <property type="entry name" value="Immunoglobulins"/>
    <property type="match status" value="1"/>
</dbReference>
<evidence type="ECO:0000259" key="2">
    <source>
        <dbReference type="SMART" id="SM00421"/>
    </source>
</evidence>
<feature type="domain" description="HTH luxR-type" evidence="2">
    <location>
        <begin position="869"/>
        <end position="926"/>
    </location>
</feature>
<dbReference type="InterPro" id="IPR000792">
    <property type="entry name" value="Tscrpt_reg_LuxR_C"/>
</dbReference>
<dbReference type="STRING" id="1195760.SAMN05444281_1358"/>
<dbReference type="Pfam" id="PF00196">
    <property type="entry name" value="GerE"/>
    <property type="match status" value="1"/>
</dbReference>
<dbReference type="InterPro" id="IPR013783">
    <property type="entry name" value="Ig-like_fold"/>
</dbReference>